<name>A0A1Z5IIZ2_9LACO</name>
<dbReference type="Proteomes" id="UP000198402">
    <property type="component" value="Unassembled WGS sequence"/>
</dbReference>
<dbReference type="AlphaFoldDB" id="A0A1Z5IIZ2"/>
<comment type="caution">
    <text evidence="1">The sequence shown here is derived from an EMBL/GenBank/DDBJ whole genome shotgun (WGS) entry which is preliminary data.</text>
</comment>
<evidence type="ECO:0000313" key="2">
    <source>
        <dbReference type="Proteomes" id="UP000198402"/>
    </source>
</evidence>
<gene>
    <name evidence="1" type="ORF">IWT126_01651</name>
</gene>
<keyword evidence="2" id="KW-1185">Reference proteome</keyword>
<proteinExistence type="predicted"/>
<reference evidence="1 2" key="1">
    <citation type="submission" date="2015-11" db="EMBL/GenBank/DDBJ databases">
        <title>Draft genome sequences of new species of the genus Lactobacillus isolated from orchardgrass silage.</title>
        <authorList>
            <person name="Tohno M."/>
            <person name="Tanizawa Y."/>
            <person name="Arita M."/>
        </authorList>
    </citation>
    <scope>NUCLEOTIDE SEQUENCE [LARGE SCALE GENOMIC DNA]</scope>
    <source>
        <strain evidence="1 2">IWT126</strain>
    </source>
</reference>
<dbReference type="EMBL" id="BCMG01000008">
    <property type="protein sequence ID" value="GAX01608.1"/>
    <property type="molecule type" value="Genomic_DNA"/>
</dbReference>
<organism evidence="1 2">
    <name type="scientific">Secundilactobacillus silagei JCM 19001</name>
    <dbReference type="NCBI Taxonomy" id="1302250"/>
    <lineage>
        <taxon>Bacteria</taxon>
        <taxon>Bacillati</taxon>
        <taxon>Bacillota</taxon>
        <taxon>Bacilli</taxon>
        <taxon>Lactobacillales</taxon>
        <taxon>Lactobacillaceae</taxon>
        <taxon>Secundilactobacillus</taxon>
    </lineage>
</organism>
<accession>A0A1Z5IIZ2</accession>
<protein>
    <submittedName>
        <fullName evidence="1">Uncharacterized protein</fullName>
    </submittedName>
</protein>
<sequence length="34" mass="4040">MFISQKTKNNFEVNKAYYISAYSDFNTPILKLSY</sequence>
<evidence type="ECO:0000313" key="1">
    <source>
        <dbReference type="EMBL" id="GAX01608.1"/>
    </source>
</evidence>